<evidence type="ECO:0000256" key="15">
    <source>
        <dbReference type="RuleBase" id="RU367007"/>
    </source>
</evidence>
<feature type="transmembrane region" description="Helical" evidence="15">
    <location>
        <begin position="752"/>
        <end position="773"/>
    </location>
</feature>
<dbReference type="InterPro" id="IPR036300">
    <property type="entry name" value="MIR_dom_sf"/>
</dbReference>
<keyword evidence="6 15" id="KW-0808">Transferase</keyword>
<keyword evidence="19" id="KW-1185">Reference proteome</keyword>
<organism evidence="18 19">
    <name type="scientific">Cronartium quercuum f. sp. fusiforme G11</name>
    <dbReference type="NCBI Taxonomy" id="708437"/>
    <lineage>
        <taxon>Eukaryota</taxon>
        <taxon>Fungi</taxon>
        <taxon>Dikarya</taxon>
        <taxon>Basidiomycota</taxon>
        <taxon>Pucciniomycotina</taxon>
        <taxon>Pucciniomycetes</taxon>
        <taxon>Pucciniales</taxon>
        <taxon>Coleosporiaceae</taxon>
        <taxon>Cronartium</taxon>
    </lineage>
</organism>
<evidence type="ECO:0000256" key="7">
    <source>
        <dbReference type="ARBA" id="ARBA00022692"/>
    </source>
</evidence>
<evidence type="ECO:0000256" key="1">
    <source>
        <dbReference type="ARBA" id="ARBA00004477"/>
    </source>
</evidence>
<evidence type="ECO:0000256" key="2">
    <source>
        <dbReference type="ARBA" id="ARBA00004922"/>
    </source>
</evidence>
<dbReference type="CDD" id="cd23283">
    <property type="entry name" value="beta-trefoil_MIR_PMT1-like"/>
    <property type="match status" value="1"/>
</dbReference>
<dbReference type="InterPro" id="IPR032421">
    <property type="entry name" value="PMT_4TMC"/>
</dbReference>
<dbReference type="Proteomes" id="UP000886653">
    <property type="component" value="Unassembled WGS sequence"/>
</dbReference>
<feature type="compositionally biased region" description="Polar residues" evidence="16">
    <location>
        <begin position="33"/>
        <end position="45"/>
    </location>
</feature>
<comment type="catalytic activity">
    <reaction evidence="14 15">
        <text>a di-trans,poly-cis-dolichyl beta-D-mannosyl phosphate + L-seryl-[protein] = 3-O-(alpha-D-mannosyl)-L-seryl-[protein] + a di-trans,poly-cis-dolichyl phosphate + H(+)</text>
        <dbReference type="Rhea" id="RHEA:17377"/>
        <dbReference type="Rhea" id="RHEA-COMP:9863"/>
        <dbReference type="Rhea" id="RHEA-COMP:13546"/>
        <dbReference type="Rhea" id="RHEA-COMP:19498"/>
        <dbReference type="Rhea" id="RHEA-COMP:19501"/>
        <dbReference type="ChEBI" id="CHEBI:15378"/>
        <dbReference type="ChEBI" id="CHEBI:29999"/>
        <dbReference type="ChEBI" id="CHEBI:57683"/>
        <dbReference type="ChEBI" id="CHEBI:58211"/>
        <dbReference type="ChEBI" id="CHEBI:137321"/>
        <dbReference type="EC" id="2.4.1.109"/>
    </reaction>
</comment>
<dbReference type="EC" id="2.4.1.109" evidence="4 15"/>
<dbReference type="Gene3D" id="2.80.10.50">
    <property type="match status" value="1"/>
</dbReference>
<feature type="transmembrane region" description="Helical" evidence="15">
    <location>
        <begin position="728"/>
        <end position="746"/>
    </location>
</feature>
<feature type="transmembrane region" description="Helical" evidence="15">
    <location>
        <begin position="217"/>
        <end position="236"/>
    </location>
</feature>
<evidence type="ECO:0000256" key="10">
    <source>
        <dbReference type="ARBA" id="ARBA00022989"/>
    </source>
</evidence>
<feature type="domain" description="MIR" evidence="17">
    <location>
        <begin position="482"/>
        <end position="541"/>
    </location>
</feature>
<dbReference type="GO" id="GO:0005789">
    <property type="term" value="C:endoplasmic reticulum membrane"/>
    <property type="evidence" value="ECO:0007669"/>
    <property type="project" value="UniProtKB-SubCell"/>
</dbReference>
<comment type="subcellular location">
    <subcellularLocation>
        <location evidence="1 15">Endoplasmic reticulum membrane</location>
        <topology evidence="1 15">Multi-pass membrane protein</topology>
    </subcellularLocation>
</comment>
<keyword evidence="8" id="KW-0677">Repeat</keyword>
<keyword evidence="9 15" id="KW-0256">Endoplasmic reticulum</keyword>
<dbReference type="Pfam" id="PF02366">
    <property type="entry name" value="PMT"/>
    <property type="match status" value="1"/>
</dbReference>
<evidence type="ECO:0000256" key="12">
    <source>
        <dbReference type="ARBA" id="ARBA00023180"/>
    </source>
</evidence>
<evidence type="ECO:0000256" key="6">
    <source>
        <dbReference type="ARBA" id="ARBA00022679"/>
    </source>
</evidence>
<dbReference type="Pfam" id="PF16192">
    <property type="entry name" value="PMT_4TMC"/>
    <property type="match status" value="1"/>
</dbReference>
<comment type="catalytic activity">
    <reaction evidence="13 15">
        <text>a di-trans,poly-cis-dolichyl beta-D-mannosyl phosphate + L-threonyl-[protein] = 3-O-(alpha-D-mannosyl)-L-threonyl-[protein] + a di-trans,poly-cis-dolichyl phosphate + H(+)</text>
        <dbReference type="Rhea" id="RHEA:53396"/>
        <dbReference type="Rhea" id="RHEA-COMP:11060"/>
        <dbReference type="Rhea" id="RHEA-COMP:13547"/>
        <dbReference type="Rhea" id="RHEA-COMP:19498"/>
        <dbReference type="Rhea" id="RHEA-COMP:19501"/>
        <dbReference type="ChEBI" id="CHEBI:15378"/>
        <dbReference type="ChEBI" id="CHEBI:30013"/>
        <dbReference type="ChEBI" id="CHEBI:57683"/>
        <dbReference type="ChEBI" id="CHEBI:58211"/>
        <dbReference type="ChEBI" id="CHEBI:137323"/>
        <dbReference type="EC" id="2.4.1.109"/>
    </reaction>
</comment>
<proteinExistence type="inferred from homology"/>
<evidence type="ECO:0000256" key="5">
    <source>
        <dbReference type="ARBA" id="ARBA00022676"/>
    </source>
</evidence>
<accession>A0A9P6NPR2</accession>
<dbReference type="PROSITE" id="PS50919">
    <property type="entry name" value="MIR"/>
    <property type="match status" value="3"/>
</dbReference>
<comment type="function">
    <text evidence="15">Transfers mannose from Dol-P-mannose to Ser or Thr residues on proteins.</text>
</comment>
<keyword evidence="7 15" id="KW-0812">Transmembrane</keyword>
<dbReference type="Pfam" id="PF02815">
    <property type="entry name" value="MIR"/>
    <property type="match status" value="1"/>
</dbReference>
<keyword evidence="11 15" id="KW-0472">Membrane</keyword>
<evidence type="ECO:0000256" key="4">
    <source>
        <dbReference type="ARBA" id="ARBA00012839"/>
    </source>
</evidence>
<feature type="transmembrane region" description="Helical" evidence="15">
    <location>
        <begin position="355"/>
        <end position="380"/>
    </location>
</feature>
<evidence type="ECO:0000256" key="3">
    <source>
        <dbReference type="ARBA" id="ARBA00007222"/>
    </source>
</evidence>
<evidence type="ECO:0000256" key="11">
    <source>
        <dbReference type="ARBA" id="ARBA00023136"/>
    </source>
</evidence>
<reference evidence="18" key="1">
    <citation type="submission" date="2013-11" db="EMBL/GenBank/DDBJ databases">
        <title>Genome sequence of the fusiform rust pathogen reveals effectors for host alternation and coevolution with pine.</title>
        <authorList>
            <consortium name="DOE Joint Genome Institute"/>
            <person name="Smith K."/>
            <person name="Pendleton A."/>
            <person name="Kubisiak T."/>
            <person name="Anderson C."/>
            <person name="Salamov A."/>
            <person name="Aerts A."/>
            <person name="Riley R."/>
            <person name="Clum A."/>
            <person name="Lindquist E."/>
            <person name="Ence D."/>
            <person name="Campbell M."/>
            <person name="Kronenberg Z."/>
            <person name="Feau N."/>
            <person name="Dhillon B."/>
            <person name="Hamelin R."/>
            <person name="Burleigh J."/>
            <person name="Smith J."/>
            <person name="Yandell M."/>
            <person name="Nelson C."/>
            <person name="Grigoriev I."/>
            <person name="Davis J."/>
        </authorList>
    </citation>
    <scope>NUCLEOTIDE SEQUENCE</scope>
    <source>
        <strain evidence="18">G11</strain>
    </source>
</reference>
<name>A0A9P6NPR2_9BASI</name>
<evidence type="ECO:0000313" key="18">
    <source>
        <dbReference type="EMBL" id="KAG0151050.1"/>
    </source>
</evidence>
<dbReference type="PANTHER" id="PTHR10050">
    <property type="entry name" value="DOLICHYL-PHOSPHATE-MANNOSE--PROTEIN MANNOSYLTRANSFERASE"/>
    <property type="match status" value="1"/>
</dbReference>
<keyword evidence="5 15" id="KW-0328">Glycosyltransferase</keyword>
<dbReference type="InterPro" id="IPR003342">
    <property type="entry name" value="ArnT-like_N"/>
</dbReference>
<feature type="domain" description="MIR" evidence="17">
    <location>
        <begin position="554"/>
        <end position="610"/>
    </location>
</feature>
<feature type="transmembrane region" description="Helical" evidence="15">
    <location>
        <begin position="131"/>
        <end position="150"/>
    </location>
</feature>
<comment type="similarity">
    <text evidence="3 15">Belongs to the glycosyltransferase 39 family.</text>
</comment>
<comment type="caution">
    <text evidence="18">The sequence shown here is derived from an EMBL/GenBank/DDBJ whole genome shotgun (WGS) entry which is preliminary data.</text>
</comment>
<gene>
    <name evidence="18" type="ORF">CROQUDRAFT_651569</name>
</gene>
<dbReference type="EMBL" id="MU167215">
    <property type="protein sequence ID" value="KAG0151050.1"/>
    <property type="molecule type" value="Genomic_DNA"/>
</dbReference>
<evidence type="ECO:0000256" key="8">
    <source>
        <dbReference type="ARBA" id="ARBA00022737"/>
    </source>
</evidence>
<dbReference type="GO" id="GO:0004169">
    <property type="term" value="F:dolichyl-phosphate-mannose-protein mannosyltransferase activity"/>
    <property type="evidence" value="ECO:0007669"/>
    <property type="project" value="UniProtKB-UniRule"/>
</dbReference>
<keyword evidence="12" id="KW-0325">Glycoprotein</keyword>
<evidence type="ECO:0000256" key="9">
    <source>
        <dbReference type="ARBA" id="ARBA00022824"/>
    </source>
</evidence>
<dbReference type="OrthoDB" id="292747at2759"/>
<keyword evidence="10 15" id="KW-1133">Transmembrane helix</keyword>
<evidence type="ECO:0000313" key="19">
    <source>
        <dbReference type="Proteomes" id="UP000886653"/>
    </source>
</evidence>
<sequence length="894" mass="101799">MAQDPLRARRPLHFAGNPSISPEPAQPVPSPYPHSQTSSVASSPDTARASPYIYPPPWATSSGPDRPPIHSSAYFKTDPASSSNYAEGWLMPEGSSRKLYAKGKRPPTSGGFWTRLGGGLHLLETEGTREGWLLVLLTGLAIVVRCWAIWRPSSVVFDEVHFGGFTSKYIKSAFFMDVHPPLAKLLITLVAFLSGYQGNFNFRDIGSDYITGNVPYVQMRLLPALMGVLVVPLSYLTMRMLTLRPTSCLLGALLIMFENGMIVQSRFILLDSPVLFFTTLTIFFHTGFCNEDARRGFTRRWWIWLLLTGLSLGAVASSKWVGLFTIATVGLVTIKQLWDLLADLRVPIPLLARSFIGRAIALILIPVWFYMFIFQIHFWVLSGSGEGDAFMSSEFQHTLRGHWMPDTFADVLVGSNVTIRHINTQGGYLHSHPQPYPTGSRQQQVTLYPHSDTNNLWTILGRLADDTDVQHRPPKGYYNREKIFVNHTSFIRLEHAETNKKLHSHDVRPPVTEVDYQNEVSAYGFPGFPGDANDEWIVEIVSKHSELVTDPISGTRLRALRTKFRLRHPLQNCYLFSHRVKLPDWGFEQQEVSCNKNPTLANSLWYIESSTHPLLQMDRKAEKVNYRRPSFVEKFLELQKVMWQTNKALVDRHAYDSRPSSWPVLRRGINFWVKDHRQVYLLGNPFIWWLSSAAVGVFGVMKVLLILRQKRGYRADLNNANISKYNGIGCYLTLGWATHYFPFFLMNRQLFLHHYFPALYYAILLTSSIFDLATAKSRTKTRLKALSLIVLVAVWSWWVFAPITYAGLWTRTECERARWLRTWDFSCHEFFESRQQYYPGGHLRFETSVPYDLASPSATSIAPEPIPNVFEEVAKGAVGGELSSVVGEEKQEKN</sequence>
<evidence type="ECO:0000256" key="13">
    <source>
        <dbReference type="ARBA" id="ARBA00045085"/>
    </source>
</evidence>
<protein>
    <recommendedName>
        <fullName evidence="4 15">Dolichyl-phosphate-mannose--protein mannosyltransferase</fullName>
        <ecNumber evidence="4 15">2.4.1.109</ecNumber>
    </recommendedName>
</protein>
<evidence type="ECO:0000256" key="14">
    <source>
        <dbReference type="ARBA" id="ARBA00045102"/>
    </source>
</evidence>
<evidence type="ECO:0000256" key="16">
    <source>
        <dbReference type="SAM" id="MobiDB-lite"/>
    </source>
</evidence>
<dbReference type="InterPro" id="IPR027005">
    <property type="entry name" value="PMT-like"/>
</dbReference>
<evidence type="ECO:0000259" key="17">
    <source>
        <dbReference type="PROSITE" id="PS50919"/>
    </source>
</evidence>
<dbReference type="SUPFAM" id="SSF82109">
    <property type="entry name" value="MIR domain"/>
    <property type="match status" value="1"/>
</dbReference>
<feature type="domain" description="MIR" evidence="17">
    <location>
        <begin position="408"/>
        <end position="462"/>
    </location>
</feature>
<dbReference type="InterPro" id="IPR016093">
    <property type="entry name" value="MIR_motif"/>
</dbReference>
<dbReference type="PANTHER" id="PTHR10050:SF50">
    <property type="entry name" value="DOLICHYL-PHOSPHATE-MANNOSE--PROTEIN MANNOSYLTRANSFERASE 1-RELATED"/>
    <property type="match status" value="1"/>
</dbReference>
<comment type="pathway">
    <text evidence="2 15">Protein modification; protein glycosylation.</text>
</comment>
<feature type="transmembrane region" description="Helical" evidence="15">
    <location>
        <begin position="785"/>
        <end position="808"/>
    </location>
</feature>
<dbReference type="AlphaFoldDB" id="A0A9P6NPR2"/>
<feature type="transmembrane region" description="Helical" evidence="15">
    <location>
        <begin position="686"/>
        <end position="707"/>
    </location>
</feature>
<dbReference type="SMART" id="SM00472">
    <property type="entry name" value="MIR"/>
    <property type="match status" value="3"/>
</dbReference>
<feature type="transmembrane region" description="Helical" evidence="15">
    <location>
        <begin position="301"/>
        <end position="334"/>
    </location>
</feature>
<feature type="region of interest" description="Disordered" evidence="16">
    <location>
        <begin position="1"/>
        <end position="75"/>
    </location>
</feature>